<dbReference type="Gene3D" id="2.160.20.80">
    <property type="entry name" value="E3 ubiquitin-protein ligase SopA"/>
    <property type="match status" value="1"/>
</dbReference>
<dbReference type="InterPro" id="IPR001646">
    <property type="entry name" value="5peptide_repeat"/>
</dbReference>
<comment type="caution">
    <text evidence="1">The sequence shown here is derived from an EMBL/GenBank/DDBJ whole genome shotgun (WGS) entry which is preliminary data.</text>
</comment>
<dbReference type="Pfam" id="PF00805">
    <property type="entry name" value="Pentapeptide"/>
    <property type="match status" value="2"/>
</dbReference>
<dbReference type="AlphaFoldDB" id="A0A011NH14"/>
<name>A0A011NH14_9PROT</name>
<protein>
    <submittedName>
        <fullName evidence="1">Type III effector pipB2</fullName>
    </submittedName>
</protein>
<evidence type="ECO:0000313" key="1">
    <source>
        <dbReference type="EMBL" id="EXI63862.1"/>
    </source>
</evidence>
<keyword evidence="2" id="KW-1185">Reference proteome</keyword>
<dbReference type="PANTHER" id="PTHR14136:SF17">
    <property type="entry name" value="BTB_POZ DOMAIN-CONTAINING PROTEIN KCTD9"/>
    <property type="match status" value="1"/>
</dbReference>
<dbReference type="InterPro" id="IPR051082">
    <property type="entry name" value="Pentapeptide-BTB/POZ_domain"/>
</dbReference>
<dbReference type="EMBL" id="JFAX01000046">
    <property type="protein sequence ID" value="EXI63862.1"/>
    <property type="molecule type" value="Genomic_DNA"/>
</dbReference>
<organism evidence="1 2">
    <name type="scientific">Candidatus Accumulibacter adjunctus</name>
    <dbReference type="NCBI Taxonomy" id="1454001"/>
    <lineage>
        <taxon>Bacteria</taxon>
        <taxon>Pseudomonadati</taxon>
        <taxon>Pseudomonadota</taxon>
        <taxon>Betaproteobacteria</taxon>
        <taxon>Candidatus Accumulibacter</taxon>
    </lineage>
</organism>
<dbReference type="PATRIC" id="fig|1454001.3.peg.3908"/>
<dbReference type="STRING" id="1454001.AW08_03876"/>
<reference evidence="1" key="1">
    <citation type="submission" date="2014-02" db="EMBL/GenBank/DDBJ databases">
        <title>Expanding our view of genomic diversity in Candidatus Accumulibacter clades.</title>
        <authorList>
            <person name="Skennerton C.T."/>
            <person name="Barr J.J."/>
            <person name="Slater F.R."/>
            <person name="Bond P.L."/>
            <person name="Tyson G.W."/>
        </authorList>
    </citation>
    <scope>NUCLEOTIDE SEQUENCE [LARGE SCALE GENOMIC DNA]</scope>
</reference>
<dbReference type="PANTHER" id="PTHR14136">
    <property type="entry name" value="BTB_POZ DOMAIN-CONTAINING PROTEIN KCTD9"/>
    <property type="match status" value="1"/>
</dbReference>
<gene>
    <name evidence="1" type="primary">pipB2_2</name>
    <name evidence="1" type="ORF">AW08_03876</name>
</gene>
<sequence length="348" mass="38694">MSDSLALLSSLGSVEAWNDWRREHPEERPDFNRLSLYGLFSDFDTPSLVKGARAQLAGIDLRGASLRGCFLEFADLAGADLTGADLEAAILTDAVLDGARLDQANLRDTNLRRASLRGTSLGDANLMYAQFNGADLGGANLENANIYGISAWNVRVDPATRQHSLRIANYGDPTVTVDDLEVAQFVYLLFNYRKIRNVIDAVTSKVVLILGRFTAERKRVLDTVRDELRRFDLVPVVFDFEPAANQDISDTVTLLARMARFIIADLTDPRSVQQELTLIAPAVVVAIQPIILSGQEPWAMFPDLRRRAHWLLPAYEYRDLPDLPTHLKPHVVDRAEAKRRELASGSPV</sequence>
<evidence type="ECO:0000313" key="2">
    <source>
        <dbReference type="Proteomes" id="UP000020218"/>
    </source>
</evidence>
<dbReference type="Proteomes" id="UP000020218">
    <property type="component" value="Unassembled WGS sequence"/>
</dbReference>
<dbReference type="SUPFAM" id="SSF141571">
    <property type="entry name" value="Pentapeptide repeat-like"/>
    <property type="match status" value="1"/>
</dbReference>
<proteinExistence type="predicted"/>
<accession>A0A011NH14</accession>